<feature type="compositionally biased region" description="Polar residues" evidence="1">
    <location>
        <begin position="13"/>
        <end position="22"/>
    </location>
</feature>
<comment type="caution">
    <text evidence="2">The sequence shown here is derived from an EMBL/GenBank/DDBJ whole genome shotgun (WGS) entry which is preliminary data.</text>
</comment>
<dbReference type="AlphaFoldDB" id="A0A0N1FAP8"/>
<proteinExistence type="predicted"/>
<dbReference type="EMBL" id="JUFX02000057">
    <property type="protein sequence ID" value="KPH88201.1"/>
    <property type="molecule type" value="Genomic_DNA"/>
</dbReference>
<name>A0A0N1FAP8_9PROT</name>
<gene>
    <name evidence="2" type="ORF">GLUCOINTEAF2_0201796</name>
</gene>
<feature type="region of interest" description="Disordered" evidence="1">
    <location>
        <begin position="1"/>
        <end position="68"/>
    </location>
</feature>
<organism evidence="2 3">
    <name type="scientific">Komagataeibacter intermedius AF2</name>
    <dbReference type="NCBI Taxonomy" id="1458464"/>
    <lineage>
        <taxon>Bacteria</taxon>
        <taxon>Pseudomonadati</taxon>
        <taxon>Pseudomonadota</taxon>
        <taxon>Alphaproteobacteria</taxon>
        <taxon>Acetobacterales</taxon>
        <taxon>Acetobacteraceae</taxon>
        <taxon>Komagataeibacter</taxon>
    </lineage>
</organism>
<accession>A0A0N1FAP8</accession>
<dbReference type="Proteomes" id="UP000031553">
    <property type="component" value="Unassembled WGS sequence"/>
</dbReference>
<evidence type="ECO:0000313" key="3">
    <source>
        <dbReference type="Proteomes" id="UP000031553"/>
    </source>
</evidence>
<sequence>MGASHKPAPPGQTIPSDRTQPTAMPATPERALKTGGDTVPHPPDGTPPTILRGSMPPTPQPRKSLFRK</sequence>
<evidence type="ECO:0000256" key="1">
    <source>
        <dbReference type="SAM" id="MobiDB-lite"/>
    </source>
</evidence>
<evidence type="ECO:0000313" key="2">
    <source>
        <dbReference type="EMBL" id="KPH88201.1"/>
    </source>
</evidence>
<protein>
    <submittedName>
        <fullName evidence="2">Uncharacterized protein</fullName>
    </submittedName>
</protein>
<reference evidence="2 3" key="1">
    <citation type="submission" date="2015-07" db="EMBL/GenBank/DDBJ databases">
        <title>Draft Genome Sequence of Komagataeibacter intermedius Strain AF2, Isolated from Kombucha Tea.</title>
        <authorList>
            <person name="Santos R.A."/>
            <person name="Berretta A.A."/>
            <person name="Barud H.S."/>
            <person name="Ribeiro S.J."/>
            <person name="Gonzalez-Garcia L.N."/>
            <person name="Zucchi T.D."/>
            <person name="Goldman G.H."/>
            <person name="Riano-Pachon D.M."/>
        </authorList>
    </citation>
    <scope>NUCLEOTIDE SEQUENCE [LARGE SCALE GENOMIC DNA]</scope>
    <source>
        <strain evidence="2 3">AF2</strain>
    </source>
</reference>